<dbReference type="GO" id="GO:0008658">
    <property type="term" value="F:penicillin binding"/>
    <property type="evidence" value="ECO:0007669"/>
    <property type="project" value="InterPro"/>
</dbReference>
<dbReference type="STRING" id="360107.CHAB381_0309"/>
<keyword evidence="10" id="KW-0573">Peptidoglycan synthesis</keyword>
<dbReference type="Gene3D" id="3.30.1390.30">
    <property type="entry name" value="Penicillin-binding protein 2a, domain 3"/>
    <property type="match status" value="1"/>
</dbReference>
<dbReference type="InterPro" id="IPR017790">
    <property type="entry name" value="Penicillin-binding_protein_2"/>
</dbReference>
<dbReference type="SUPFAM" id="SSF56519">
    <property type="entry name" value="Penicillin binding protein dimerisation domain"/>
    <property type="match status" value="1"/>
</dbReference>
<evidence type="ECO:0000256" key="9">
    <source>
        <dbReference type="ARBA" id="ARBA00022960"/>
    </source>
</evidence>
<accession>A7I071</accession>
<gene>
    <name evidence="17" type="primary">mrdA</name>
    <name evidence="17" type="ordered locus">CHAB381_0309</name>
</gene>
<dbReference type="RefSeq" id="WP_012108194.1">
    <property type="nucleotide sequence ID" value="NC_009714.1"/>
</dbReference>
<evidence type="ECO:0000256" key="7">
    <source>
        <dbReference type="ARBA" id="ARBA00022692"/>
    </source>
</evidence>
<evidence type="ECO:0000256" key="8">
    <source>
        <dbReference type="ARBA" id="ARBA00022801"/>
    </source>
</evidence>
<dbReference type="AlphaFoldDB" id="A7I071"/>
<keyword evidence="11 14" id="KW-1133">Transmembrane helix</keyword>
<dbReference type="GO" id="GO:0009252">
    <property type="term" value="P:peptidoglycan biosynthetic process"/>
    <property type="evidence" value="ECO:0007669"/>
    <property type="project" value="UniProtKB-KW"/>
</dbReference>
<dbReference type="InterPro" id="IPR005311">
    <property type="entry name" value="PBP_dimer"/>
</dbReference>
<dbReference type="InterPro" id="IPR036138">
    <property type="entry name" value="PBP_dimer_sf"/>
</dbReference>
<dbReference type="GO" id="GO:0009002">
    <property type="term" value="F:serine-type D-Ala-D-Ala carboxypeptidase activity"/>
    <property type="evidence" value="ECO:0007669"/>
    <property type="project" value="InterPro"/>
</dbReference>
<evidence type="ECO:0000313" key="18">
    <source>
        <dbReference type="Proteomes" id="UP000002407"/>
    </source>
</evidence>
<dbReference type="HOGENOM" id="CLU_009289_1_2_7"/>
<dbReference type="eggNOG" id="COG0768">
    <property type="taxonomic scope" value="Bacteria"/>
</dbReference>
<evidence type="ECO:0000256" key="1">
    <source>
        <dbReference type="ARBA" id="ARBA00004167"/>
    </source>
</evidence>
<keyword evidence="4" id="KW-0997">Cell inner membrane</keyword>
<dbReference type="NCBIfam" id="TIGR03423">
    <property type="entry name" value="pbp2_mrdA"/>
    <property type="match status" value="1"/>
</dbReference>
<reference evidence="18" key="1">
    <citation type="submission" date="2007-07" db="EMBL/GenBank/DDBJ databases">
        <title>Complete genome sequence of Campylobacter hominis ATCC BAA-381, a commensal isolated from the human gastrointestinal tract.</title>
        <authorList>
            <person name="Fouts D.E."/>
            <person name="Mongodin E.F."/>
            <person name="Puiu D."/>
            <person name="Sebastian Y."/>
            <person name="Miller W.G."/>
            <person name="Mandrell R.E."/>
            <person name="Nelson K.E."/>
        </authorList>
    </citation>
    <scope>NUCLEOTIDE SEQUENCE [LARGE SCALE GENOMIC DNA]</scope>
    <source>
        <strain evidence="18">ATCC BAA-381 / LMG 19568 / NCTC 13146 / CH001A</strain>
    </source>
</reference>
<evidence type="ECO:0000256" key="10">
    <source>
        <dbReference type="ARBA" id="ARBA00022984"/>
    </source>
</evidence>
<feature type="domain" description="Penicillin-binding protein transpeptidase" evidence="15">
    <location>
        <begin position="248"/>
        <end position="580"/>
    </location>
</feature>
<evidence type="ECO:0000256" key="2">
    <source>
        <dbReference type="ARBA" id="ARBA00004236"/>
    </source>
</evidence>
<keyword evidence="5" id="KW-0121">Carboxypeptidase</keyword>
<dbReference type="Pfam" id="PF03717">
    <property type="entry name" value="PBP_dimer"/>
    <property type="match status" value="1"/>
</dbReference>
<evidence type="ECO:0000256" key="4">
    <source>
        <dbReference type="ARBA" id="ARBA00022519"/>
    </source>
</evidence>
<keyword evidence="9" id="KW-0133">Cell shape</keyword>
<keyword evidence="8" id="KW-0378">Hydrolase</keyword>
<feature type="transmembrane region" description="Helical" evidence="14">
    <location>
        <begin position="5"/>
        <end position="23"/>
    </location>
</feature>
<dbReference type="Gene3D" id="3.40.710.10">
    <property type="entry name" value="DD-peptidase/beta-lactamase superfamily"/>
    <property type="match status" value="1"/>
</dbReference>
<evidence type="ECO:0000259" key="15">
    <source>
        <dbReference type="Pfam" id="PF00905"/>
    </source>
</evidence>
<evidence type="ECO:0000259" key="16">
    <source>
        <dbReference type="Pfam" id="PF03717"/>
    </source>
</evidence>
<keyword evidence="3" id="KW-1003">Cell membrane</keyword>
<dbReference type="SUPFAM" id="SSF56601">
    <property type="entry name" value="beta-lactamase/transpeptidase-like"/>
    <property type="match status" value="1"/>
</dbReference>
<protein>
    <submittedName>
        <fullName evidence="17">Penicillin-binding protein 2</fullName>
    </submittedName>
</protein>
<dbReference type="GO" id="GO:0006508">
    <property type="term" value="P:proteolysis"/>
    <property type="evidence" value="ECO:0007669"/>
    <property type="project" value="UniProtKB-KW"/>
</dbReference>
<dbReference type="Gene3D" id="3.90.1310.10">
    <property type="entry name" value="Penicillin-binding protein 2a (Domain 2)"/>
    <property type="match status" value="1"/>
</dbReference>
<evidence type="ECO:0000256" key="12">
    <source>
        <dbReference type="ARBA" id="ARBA00023136"/>
    </source>
</evidence>
<evidence type="ECO:0000256" key="5">
    <source>
        <dbReference type="ARBA" id="ARBA00022645"/>
    </source>
</evidence>
<dbReference type="InterPro" id="IPR012338">
    <property type="entry name" value="Beta-lactam/transpept-like"/>
</dbReference>
<dbReference type="InterPro" id="IPR050515">
    <property type="entry name" value="Beta-lactam/transpept"/>
</dbReference>
<dbReference type="EMBL" id="CP000776">
    <property type="protein sequence ID" value="ABS51449.1"/>
    <property type="molecule type" value="Genomic_DNA"/>
</dbReference>
<dbReference type="FunFam" id="3.40.710.10:FF:000024">
    <property type="entry name" value="Penicillin-binding protein 2"/>
    <property type="match status" value="1"/>
</dbReference>
<dbReference type="GO" id="GO:0005886">
    <property type="term" value="C:plasma membrane"/>
    <property type="evidence" value="ECO:0007669"/>
    <property type="project" value="UniProtKB-SubCell"/>
</dbReference>
<dbReference type="PANTHER" id="PTHR30627:SF2">
    <property type="entry name" value="PEPTIDOGLYCAN D,D-TRANSPEPTIDASE MRDA"/>
    <property type="match status" value="1"/>
</dbReference>
<dbReference type="Pfam" id="PF00905">
    <property type="entry name" value="Transpeptidase"/>
    <property type="match status" value="1"/>
</dbReference>
<dbReference type="InterPro" id="IPR001460">
    <property type="entry name" value="PCN-bd_Tpept"/>
</dbReference>
<name>A7I071_CAMHC</name>
<organism evidence="17 18">
    <name type="scientific">Campylobacter hominis (strain ATCC BAA-381 / DSM 21671 / CCUG 45161 / LMG 19568 / NCTC 13146 / CH001A)</name>
    <dbReference type="NCBI Taxonomy" id="360107"/>
    <lineage>
        <taxon>Bacteria</taxon>
        <taxon>Pseudomonadati</taxon>
        <taxon>Campylobacterota</taxon>
        <taxon>Epsilonproteobacteria</taxon>
        <taxon>Campylobacterales</taxon>
        <taxon>Campylobacteraceae</taxon>
        <taxon>Campylobacter</taxon>
    </lineage>
</organism>
<evidence type="ECO:0000256" key="3">
    <source>
        <dbReference type="ARBA" id="ARBA00022475"/>
    </source>
</evidence>
<evidence type="ECO:0000256" key="14">
    <source>
        <dbReference type="SAM" id="Phobius"/>
    </source>
</evidence>
<dbReference type="GO" id="GO:0071972">
    <property type="term" value="F:peptidoglycan L,D-transpeptidase activity"/>
    <property type="evidence" value="ECO:0007669"/>
    <property type="project" value="TreeGrafter"/>
</dbReference>
<keyword evidence="6" id="KW-0645">Protease</keyword>
<sequence>MRVKLVAFFVFIFFVFLIGRIYILSVQSNEHFEILAKKNAIKTEFITPVRGQIKDLKNRPLAINRLGFSLALAPHLKNSELDEEINFIVSLFADQNATKISKNYKKDNSAYNHDFIDVIDFLDYNETIKNFAVLNLRENISIKPTSIRFYPNDDLASHIIGYVGRANTKDIEDEPITKLTGYIGRSGVESFYNEILQGNAGEVKSKVTALNKTIAEIASKKPESSDIKLTIDLELEEFLRDLFKDKAGAVIIMDLKDGAILAAGSYPEFSLNSFVNGISASEWDELINGVNAPFTNKLVNGLYPPGSVMKMAVGMSFLNSGKITPETKFYCSGAIELGGRKFRCWKAGGHGNETLLTAIRDSCDIYFYDGSLEVGIDFMSEYLTKVGFGRKTGVDLPNEFIGTIPNKEWKMQKYNQQWYLGETVNASIGQGYVLTTPMQVAKNTALIATGKELTPHFLKEINDINVPFEAAEILTPTEKNQLEIVREGMFEVANSPIGTAYRVLQGIPFKIAAKTGTAQVVGISQTAMSRIKEADMEYLQRSHSWMTSFGPYEDPQYVVTVLVEHGGGGGKNGPIVREIYNKLLETGYITLPPQQPKENRKNAGKKRS</sequence>
<evidence type="ECO:0000313" key="17">
    <source>
        <dbReference type="EMBL" id="ABS51449.1"/>
    </source>
</evidence>
<evidence type="ECO:0000256" key="11">
    <source>
        <dbReference type="ARBA" id="ARBA00022989"/>
    </source>
</evidence>
<proteinExistence type="predicted"/>
<dbReference type="OrthoDB" id="9766847at2"/>
<feature type="domain" description="Penicillin-binding protein dimerisation" evidence="16">
    <location>
        <begin position="46"/>
        <end position="217"/>
    </location>
</feature>
<comment type="subcellular location">
    <subcellularLocation>
        <location evidence="2">Cell membrane</location>
    </subcellularLocation>
    <subcellularLocation>
        <location evidence="1">Membrane</location>
        <topology evidence="1">Single-pass membrane protein</topology>
    </subcellularLocation>
</comment>
<dbReference type="Proteomes" id="UP000002407">
    <property type="component" value="Chromosome"/>
</dbReference>
<dbReference type="GO" id="GO:0071555">
    <property type="term" value="P:cell wall organization"/>
    <property type="evidence" value="ECO:0007669"/>
    <property type="project" value="UniProtKB-KW"/>
</dbReference>
<keyword evidence="13" id="KW-0961">Cell wall biogenesis/degradation</keyword>
<evidence type="ECO:0000256" key="6">
    <source>
        <dbReference type="ARBA" id="ARBA00022670"/>
    </source>
</evidence>
<evidence type="ECO:0000256" key="13">
    <source>
        <dbReference type="ARBA" id="ARBA00023316"/>
    </source>
</evidence>
<dbReference type="KEGG" id="cha:CHAB381_0309"/>
<keyword evidence="12 14" id="KW-0472">Membrane</keyword>
<keyword evidence="18" id="KW-1185">Reference proteome</keyword>
<keyword evidence="7 14" id="KW-0812">Transmembrane</keyword>
<dbReference type="GO" id="GO:0008360">
    <property type="term" value="P:regulation of cell shape"/>
    <property type="evidence" value="ECO:0007669"/>
    <property type="project" value="UniProtKB-KW"/>
</dbReference>
<dbReference type="PANTHER" id="PTHR30627">
    <property type="entry name" value="PEPTIDOGLYCAN D,D-TRANSPEPTIDASE"/>
    <property type="match status" value="1"/>
</dbReference>